<sequence length="53" mass="6096">MFCRSFESQLLAVKDDVECMDKLGDWLVFSNKLEAYISSMMQRYNARGQAVGI</sequence>
<dbReference type="Proteomes" id="UP000095281">
    <property type="component" value="Unplaced"/>
</dbReference>
<evidence type="ECO:0000313" key="1">
    <source>
        <dbReference type="Proteomes" id="UP000095281"/>
    </source>
</evidence>
<name>A0A1I8C0N1_MELHA</name>
<evidence type="ECO:0000313" key="2">
    <source>
        <dbReference type="WBParaSite" id="MhA1_Contig894.frz3.gene2"/>
    </source>
</evidence>
<keyword evidence="1" id="KW-1185">Reference proteome</keyword>
<accession>A0A1I8C0N1</accession>
<reference evidence="2" key="1">
    <citation type="submission" date="2016-11" db="UniProtKB">
        <authorList>
            <consortium name="WormBaseParasite"/>
        </authorList>
    </citation>
    <scope>IDENTIFICATION</scope>
</reference>
<protein>
    <submittedName>
        <fullName evidence="2">Phosphoenolpyruvate carboxylase</fullName>
    </submittedName>
</protein>
<dbReference type="WBParaSite" id="MhA1_Contig894.frz3.gene2">
    <property type="protein sequence ID" value="MhA1_Contig894.frz3.gene2"/>
    <property type="gene ID" value="MhA1_Contig894.frz3.gene2"/>
</dbReference>
<dbReference type="AlphaFoldDB" id="A0A1I8C0N1"/>
<proteinExistence type="predicted"/>
<organism evidence="1 2">
    <name type="scientific">Meloidogyne hapla</name>
    <name type="common">Root-knot nematode worm</name>
    <dbReference type="NCBI Taxonomy" id="6305"/>
    <lineage>
        <taxon>Eukaryota</taxon>
        <taxon>Metazoa</taxon>
        <taxon>Ecdysozoa</taxon>
        <taxon>Nematoda</taxon>
        <taxon>Chromadorea</taxon>
        <taxon>Rhabditida</taxon>
        <taxon>Tylenchina</taxon>
        <taxon>Tylenchomorpha</taxon>
        <taxon>Tylenchoidea</taxon>
        <taxon>Meloidogynidae</taxon>
        <taxon>Meloidogyninae</taxon>
        <taxon>Meloidogyne</taxon>
    </lineage>
</organism>